<dbReference type="SUPFAM" id="SSF54928">
    <property type="entry name" value="RNA-binding domain, RBD"/>
    <property type="match status" value="2"/>
</dbReference>
<dbReference type="GO" id="GO:0003729">
    <property type="term" value="F:mRNA binding"/>
    <property type="evidence" value="ECO:0007669"/>
    <property type="project" value="TreeGrafter"/>
</dbReference>
<proteinExistence type="predicted"/>
<dbReference type="InterPro" id="IPR012677">
    <property type="entry name" value="Nucleotide-bd_a/b_plait_sf"/>
</dbReference>
<dbReference type="PANTHER" id="PTHR10693">
    <property type="entry name" value="RAS GTPASE-ACTIVATING PROTEIN-BINDING PROTEIN"/>
    <property type="match status" value="1"/>
</dbReference>
<evidence type="ECO:0000256" key="1">
    <source>
        <dbReference type="PROSITE-ProRule" id="PRU00176"/>
    </source>
</evidence>
<sequence length="161" mass="18152">MAAYEIEEEFKKFGKLKPDAVAIRTRKDIDVCHAFVEFEDVTGVQNAIEASTVQIGGHQLYIEGRRPNRNNIIRGTFVTMSSLEDCKKVIENLDGREYGGRTLRVNFSDKPKPKEPLYPETEHKLFVGNLAWSVTSDRLVQAFQQFGTVVGETGRSHGYGL</sequence>
<comment type="caution">
    <text evidence="3">The sequence shown here is derived from an EMBL/GenBank/DDBJ whole genome shotgun (WGS) entry which is preliminary data.</text>
</comment>
<dbReference type="GO" id="GO:1990904">
    <property type="term" value="C:ribonucleoprotein complex"/>
    <property type="evidence" value="ECO:0007669"/>
    <property type="project" value="TreeGrafter"/>
</dbReference>
<dbReference type="InterPro" id="IPR035979">
    <property type="entry name" value="RBD_domain_sf"/>
</dbReference>
<dbReference type="InterPro" id="IPR039539">
    <property type="entry name" value="Ras_GTPase_bind_prot"/>
</dbReference>
<name>A0AAE1VDW2_9SOLA</name>
<evidence type="ECO:0000313" key="3">
    <source>
        <dbReference type="EMBL" id="KAK4356950.1"/>
    </source>
</evidence>
<evidence type="ECO:0000313" key="4">
    <source>
        <dbReference type="Proteomes" id="UP001291623"/>
    </source>
</evidence>
<dbReference type="Pfam" id="PF00076">
    <property type="entry name" value="RRM_1"/>
    <property type="match status" value="1"/>
</dbReference>
<dbReference type="CDD" id="cd00590">
    <property type="entry name" value="RRM_SF"/>
    <property type="match status" value="1"/>
</dbReference>
<dbReference type="InterPro" id="IPR000504">
    <property type="entry name" value="RRM_dom"/>
</dbReference>
<dbReference type="PROSITE" id="PS50102">
    <property type="entry name" value="RRM"/>
    <property type="match status" value="1"/>
</dbReference>
<dbReference type="AlphaFoldDB" id="A0AAE1VDW2"/>
<reference evidence="3" key="1">
    <citation type="submission" date="2023-12" db="EMBL/GenBank/DDBJ databases">
        <title>Genome assembly of Anisodus tanguticus.</title>
        <authorList>
            <person name="Wang Y.-J."/>
        </authorList>
    </citation>
    <scope>NUCLEOTIDE SEQUENCE</scope>
    <source>
        <strain evidence="3">KB-2021</strain>
        <tissue evidence="3">Leaf</tissue>
    </source>
</reference>
<feature type="domain" description="RRM" evidence="2">
    <location>
        <begin position="1"/>
        <end position="110"/>
    </location>
</feature>
<dbReference type="GO" id="GO:0005829">
    <property type="term" value="C:cytosol"/>
    <property type="evidence" value="ECO:0007669"/>
    <property type="project" value="TreeGrafter"/>
</dbReference>
<dbReference type="Proteomes" id="UP001291623">
    <property type="component" value="Unassembled WGS sequence"/>
</dbReference>
<dbReference type="EMBL" id="JAVYJV010000012">
    <property type="protein sequence ID" value="KAK4356950.1"/>
    <property type="molecule type" value="Genomic_DNA"/>
</dbReference>
<dbReference type="PANTHER" id="PTHR10693:SF58">
    <property type="entry name" value="OS02G0131700 PROTEIN"/>
    <property type="match status" value="1"/>
</dbReference>
<organism evidence="3 4">
    <name type="scientific">Anisodus tanguticus</name>
    <dbReference type="NCBI Taxonomy" id="243964"/>
    <lineage>
        <taxon>Eukaryota</taxon>
        <taxon>Viridiplantae</taxon>
        <taxon>Streptophyta</taxon>
        <taxon>Embryophyta</taxon>
        <taxon>Tracheophyta</taxon>
        <taxon>Spermatophyta</taxon>
        <taxon>Magnoliopsida</taxon>
        <taxon>eudicotyledons</taxon>
        <taxon>Gunneridae</taxon>
        <taxon>Pentapetalae</taxon>
        <taxon>asterids</taxon>
        <taxon>lamiids</taxon>
        <taxon>Solanales</taxon>
        <taxon>Solanaceae</taxon>
        <taxon>Solanoideae</taxon>
        <taxon>Hyoscyameae</taxon>
        <taxon>Anisodus</taxon>
    </lineage>
</organism>
<keyword evidence="1" id="KW-0694">RNA-binding</keyword>
<dbReference type="Gene3D" id="3.30.70.330">
    <property type="match status" value="3"/>
</dbReference>
<accession>A0AAE1VDW2</accession>
<protein>
    <recommendedName>
        <fullName evidence="2">RRM domain-containing protein</fullName>
    </recommendedName>
</protein>
<evidence type="ECO:0000259" key="2">
    <source>
        <dbReference type="PROSITE" id="PS50102"/>
    </source>
</evidence>
<keyword evidence="4" id="KW-1185">Reference proteome</keyword>
<gene>
    <name evidence="3" type="ORF">RND71_022560</name>
</gene>